<dbReference type="Pfam" id="PF00961">
    <property type="entry name" value="LAGLIDADG_1"/>
    <property type="match status" value="1"/>
</dbReference>
<reference evidence="2" key="1">
    <citation type="journal article" date="2019" name="J. Phycol.">
        <title>The chloroplast genome of the lichen-symbiont microalga Trebouxia sp. Tr9 (Trebouxiophyceae, Chlorophyta) shows short inverted repeats with a single gene and loss of the rps4 gene, which is encoded by the nucleus.</title>
        <authorList>
            <person name="Martinez-Alberola F."/>
            <person name="Barreno E."/>
            <person name="Casano L.M."/>
            <person name="Gasulla F."/>
            <person name="Molins A."/>
            <person name="Moya P."/>
            <person name="Gonzalez-Hourcade M."/>
            <person name="Del Campo E.M."/>
        </authorList>
    </citation>
    <scope>NUCLEOTIDE SEQUENCE</scope>
    <source>
        <strain evidence="2">TR9</strain>
    </source>
</reference>
<gene>
    <name evidence="2" type="primary">orf93</name>
</gene>
<dbReference type="Gene3D" id="3.10.28.10">
    <property type="entry name" value="Homing endonucleases"/>
    <property type="match status" value="1"/>
</dbReference>
<feature type="domain" description="Homing endonuclease LAGLIDADG" evidence="1">
    <location>
        <begin position="11"/>
        <end position="75"/>
    </location>
</feature>
<name>A0A6B9VPR1_9CHLO</name>
<keyword evidence="2" id="KW-0934">Plastid</keyword>
<evidence type="ECO:0000313" key="2">
    <source>
        <dbReference type="EMBL" id="QHO63930.1"/>
    </source>
</evidence>
<dbReference type="AlphaFoldDB" id="A0A6B9VPR1"/>
<dbReference type="GeneID" id="43960856"/>
<dbReference type="InterPro" id="IPR027434">
    <property type="entry name" value="Homing_endonucl"/>
</dbReference>
<sequence>MFFNTRNFFVKNKKYKAGLEVRVSFSIGQNNRSSEMMEKIALFFFQSSKNIRFDKNLLKYETRNRDHILSVINPHSFFVSLLCKKKKVSITVK</sequence>
<protein>
    <recommendedName>
        <fullName evidence="1">Homing endonuclease LAGLIDADG domain-containing protein</fullName>
    </recommendedName>
</protein>
<proteinExistence type="predicted"/>
<dbReference type="InterPro" id="IPR004860">
    <property type="entry name" value="LAGLIDADG_dom"/>
</dbReference>
<keyword evidence="2" id="KW-0150">Chloroplast</keyword>
<organism evidence="2">
    <name type="scientific">Trebouxia lynnae</name>
    <dbReference type="NCBI Taxonomy" id="1825957"/>
    <lineage>
        <taxon>Eukaryota</taxon>
        <taxon>Viridiplantae</taxon>
        <taxon>Chlorophyta</taxon>
        <taxon>core chlorophytes</taxon>
        <taxon>Trebouxiophyceae</taxon>
        <taxon>Trebouxiales</taxon>
        <taxon>Trebouxiaceae</taxon>
        <taxon>Trebouxia</taxon>
    </lineage>
</organism>
<accession>A0A6B9VPR1</accession>
<dbReference type="EMBL" id="MK643158">
    <property type="protein sequence ID" value="QHO63930.1"/>
    <property type="molecule type" value="Genomic_DNA"/>
</dbReference>
<geneLocation type="chloroplast" evidence="2"/>
<dbReference type="GO" id="GO:0004519">
    <property type="term" value="F:endonuclease activity"/>
    <property type="evidence" value="ECO:0007669"/>
    <property type="project" value="InterPro"/>
</dbReference>
<dbReference type="SUPFAM" id="SSF55608">
    <property type="entry name" value="Homing endonucleases"/>
    <property type="match status" value="1"/>
</dbReference>
<evidence type="ECO:0000259" key="1">
    <source>
        <dbReference type="Pfam" id="PF00961"/>
    </source>
</evidence>
<dbReference type="RefSeq" id="YP_009725424.1">
    <property type="nucleotide sequence ID" value="NC_045839.1"/>
</dbReference>